<dbReference type="InterPro" id="IPR000210">
    <property type="entry name" value="BTB/POZ_dom"/>
</dbReference>
<dbReference type="SUPFAM" id="SSF54695">
    <property type="entry name" value="POZ domain"/>
    <property type="match status" value="1"/>
</dbReference>
<gene>
    <name evidence="2" type="ORF">L228DRAFT_247515</name>
</gene>
<dbReference type="PROSITE" id="PS50097">
    <property type="entry name" value="BTB"/>
    <property type="match status" value="1"/>
</dbReference>
<feature type="domain" description="BTB" evidence="1">
    <location>
        <begin position="15"/>
        <end position="74"/>
    </location>
</feature>
<dbReference type="AlphaFoldDB" id="A0A165H6X2"/>
<dbReference type="InParanoid" id="A0A165H6X2"/>
<dbReference type="OMA" id="VEITLYH"/>
<dbReference type="RefSeq" id="XP_018188624.1">
    <property type="nucleotide sequence ID" value="XM_018332655.1"/>
</dbReference>
<dbReference type="GeneID" id="28897792"/>
<evidence type="ECO:0000313" key="3">
    <source>
        <dbReference type="Proteomes" id="UP000076632"/>
    </source>
</evidence>
<reference evidence="2 3" key="1">
    <citation type="journal article" date="2016" name="Fungal Biol.">
        <title>The genome of Xylona heveae provides a window into fungal endophytism.</title>
        <authorList>
            <person name="Gazis R."/>
            <person name="Kuo A."/>
            <person name="Riley R."/>
            <person name="LaButti K."/>
            <person name="Lipzen A."/>
            <person name="Lin J."/>
            <person name="Amirebrahimi M."/>
            <person name="Hesse C.N."/>
            <person name="Spatafora J.W."/>
            <person name="Henrissat B."/>
            <person name="Hainaut M."/>
            <person name="Grigoriev I.V."/>
            <person name="Hibbett D.S."/>
        </authorList>
    </citation>
    <scope>NUCLEOTIDE SEQUENCE [LARGE SCALE GENOMIC DNA]</scope>
    <source>
        <strain evidence="2 3">TC161</strain>
    </source>
</reference>
<dbReference type="PANTHER" id="PTHR47843:SF5">
    <property type="entry name" value="BTB_POZ DOMAIN PROTEIN"/>
    <property type="match status" value="1"/>
</dbReference>
<proteinExistence type="predicted"/>
<dbReference type="OrthoDB" id="6359816at2759"/>
<dbReference type="CDD" id="cd18186">
    <property type="entry name" value="BTB_POZ_ZBTB_KLHL-like"/>
    <property type="match status" value="1"/>
</dbReference>
<dbReference type="PANTHER" id="PTHR47843">
    <property type="entry name" value="BTB DOMAIN-CONTAINING PROTEIN-RELATED"/>
    <property type="match status" value="1"/>
</dbReference>
<dbReference type="EMBL" id="KV407458">
    <property type="protein sequence ID" value="KZF23069.1"/>
    <property type="molecule type" value="Genomic_DNA"/>
</dbReference>
<dbReference type="Gene3D" id="3.30.710.10">
    <property type="entry name" value="Potassium Channel Kv1.1, Chain A"/>
    <property type="match status" value="1"/>
</dbReference>
<evidence type="ECO:0000259" key="1">
    <source>
        <dbReference type="PROSITE" id="PS50097"/>
    </source>
</evidence>
<evidence type="ECO:0000313" key="2">
    <source>
        <dbReference type="EMBL" id="KZF23069.1"/>
    </source>
</evidence>
<dbReference type="Pfam" id="PF00651">
    <property type="entry name" value="BTB"/>
    <property type="match status" value="1"/>
</dbReference>
<sequence length="235" mass="27041">MSKALWQCREKGLFTDITIRCASQEFKAHRVIISSLSEYFMAVCQGDWKENEENEILLKDHNPLLVEKMLHFLYQLDYSEDLNDKLADDGIASLDIESEVEDYEEDGDNHVKEMTANGRHEKISSPLVLHVLMYSMGDEFGIQSLKDYAVKRAGENVGHKSTCDNLIEAARTAYETTLDSDRAMRDLICKAAYDRIYDLVGRPDLSILIRGCPMLTVDLLEKVLQSHYGYRNRYR</sequence>
<accession>A0A165H6X2</accession>
<dbReference type="Proteomes" id="UP000076632">
    <property type="component" value="Unassembled WGS sequence"/>
</dbReference>
<protein>
    <recommendedName>
        <fullName evidence="1">BTB domain-containing protein</fullName>
    </recommendedName>
</protein>
<name>A0A165H6X2_XYLHT</name>
<organism evidence="2 3">
    <name type="scientific">Xylona heveae (strain CBS 132557 / TC161)</name>
    <dbReference type="NCBI Taxonomy" id="1328760"/>
    <lineage>
        <taxon>Eukaryota</taxon>
        <taxon>Fungi</taxon>
        <taxon>Dikarya</taxon>
        <taxon>Ascomycota</taxon>
        <taxon>Pezizomycotina</taxon>
        <taxon>Xylonomycetes</taxon>
        <taxon>Xylonales</taxon>
        <taxon>Xylonaceae</taxon>
        <taxon>Xylona</taxon>
    </lineage>
</organism>
<dbReference type="InterPro" id="IPR011333">
    <property type="entry name" value="SKP1/BTB/POZ_sf"/>
</dbReference>
<dbReference type="STRING" id="1328760.A0A165H6X2"/>
<keyword evidence="3" id="KW-1185">Reference proteome</keyword>